<comment type="caution">
    <text evidence="1">The sequence shown here is derived from an EMBL/GenBank/DDBJ whole genome shotgun (WGS) entry which is preliminary data.</text>
</comment>
<sequence>MSETLDKNVPYPLYSLVAILADYTALIRVRALAVISGVNGAAAWLECEGLAWPTLVAQRADLIG</sequence>
<reference evidence="1 2" key="1">
    <citation type="submission" date="2015-07" db="EMBL/GenBank/DDBJ databases">
        <title>Genome sequence of Ornatilinea apprima DSM 23815.</title>
        <authorList>
            <person name="Hemp J."/>
            <person name="Ward L.M."/>
            <person name="Pace L.A."/>
            <person name="Fischer W.W."/>
        </authorList>
    </citation>
    <scope>NUCLEOTIDE SEQUENCE [LARGE SCALE GENOMIC DNA]</scope>
    <source>
        <strain evidence="1 2">P3M-1</strain>
    </source>
</reference>
<name>A0A0N8GPJ5_9CHLR</name>
<proteinExistence type="predicted"/>
<gene>
    <name evidence="1" type="ORF">ADN00_00655</name>
</gene>
<organism evidence="1 2">
    <name type="scientific">Ornatilinea apprima</name>
    <dbReference type="NCBI Taxonomy" id="1134406"/>
    <lineage>
        <taxon>Bacteria</taxon>
        <taxon>Bacillati</taxon>
        <taxon>Chloroflexota</taxon>
        <taxon>Anaerolineae</taxon>
        <taxon>Anaerolineales</taxon>
        <taxon>Anaerolineaceae</taxon>
        <taxon>Ornatilinea</taxon>
    </lineage>
</organism>
<dbReference type="EMBL" id="LGCL01000002">
    <property type="protein sequence ID" value="KPL81074.1"/>
    <property type="molecule type" value="Genomic_DNA"/>
</dbReference>
<evidence type="ECO:0000313" key="2">
    <source>
        <dbReference type="Proteomes" id="UP000050417"/>
    </source>
</evidence>
<protein>
    <submittedName>
        <fullName evidence="1">Uncharacterized protein</fullName>
    </submittedName>
</protein>
<dbReference type="Proteomes" id="UP000050417">
    <property type="component" value="Unassembled WGS sequence"/>
</dbReference>
<accession>A0A0N8GPJ5</accession>
<dbReference type="AlphaFoldDB" id="A0A0N8GPJ5"/>
<evidence type="ECO:0000313" key="1">
    <source>
        <dbReference type="EMBL" id="KPL81074.1"/>
    </source>
</evidence>
<keyword evidence="2" id="KW-1185">Reference proteome</keyword>